<dbReference type="InterPro" id="IPR036568">
    <property type="entry name" value="GGCT-like_sf"/>
</dbReference>
<evidence type="ECO:0000259" key="3">
    <source>
        <dbReference type="Pfam" id="PF06094"/>
    </source>
</evidence>
<dbReference type="Pfam" id="PF06094">
    <property type="entry name" value="GGACT"/>
    <property type="match status" value="1"/>
</dbReference>
<evidence type="ECO:0000313" key="4">
    <source>
        <dbReference type="EMBL" id="CAI9085675.1"/>
    </source>
</evidence>
<dbReference type="Proteomes" id="UP001161497">
    <property type="component" value="Chromosome"/>
</dbReference>
<gene>
    <name evidence="4" type="ORF">MFUM_1323</name>
</gene>
<evidence type="ECO:0000313" key="5">
    <source>
        <dbReference type="Proteomes" id="UP001161497"/>
    </source>
</evidence>
<dbReference type="SUPFAM" id="SSF110857">
    <property type="entry name" value="Gamma-glutamyl cyclotransferase-like"/>
    <property type="match status" value="1"/>
</dbReference>
<protein>
    <recommendedName>
        <fullName evidence="2">Gamma-glutamylcyclotransferase family protein</fullName>
    </recommendedName>
</protein>
<dbReference type="InterPro" id="IPR009288">
    <property type="entry name" value="AIG2-like_dom"/>
</dbReference>
<dbReference type="Gene3D" id="3.10.490.10">
    <property type="entry name" value="Gamma-glutamyl cyclotransferase-like"/>
    <property type="match status" value="1"/>
</dbReference>
<feature type="domain" description="Gamma-glutamylcyclotransferase AIG2-like" evidence="3">
    <location>
        <begin position="10"/>
        <end position="122"/>
    </location>
</feature>
<name>A0ABN8XJ88_9BACT</name>
<dbReference type="PANTHER" id="PTHR12510">
    <property type="entry name" value="TROPONIN C-AKIN-1 PROTEIN"/>
    <property type="match status" value="1"/>
</dbReference>
<keyword evidence="5" id="KW-1185">Reference proteome</keyword>
<organism evidence="4 5">
    <name type="scientific">Candidatus Methylacidiphilum fumarolicum</name>
    <dbReference type="NCBI Taxonomy" id="591154"/>
    <lineage>
        <taxon>Bacteria</taxon>
        <taxon>Pseudomonadati</taxon>
        <taxon>Verrucomicrobiota</taxon>
        <taxon>Methylacidiphilae</taxon>
        <taxon>Methylacidiphilales</taxon>
        <taxon>Methylacidiphilaceae</taxon>
        <taxon>Methylacidiphilum (ex Ratnadevi et al. 2023)</taxon>
    </lineage>
</organism>
<dbReference type="InterPro" id="IPR039126">
    <property type="entry name" value="GGACT"/>
</dbReference>
<dbReference type="RefSeq" id="WP_009058575.1">
    <property type="nucleotide sequence ID" value="NZ_JAHXRZ010000013.1"/>
</dbReference>
<proteinExistence type="inferred from homology"/>
<sequence length="130" mass="15083">MLFKNTDIKIFVYGTLRKGQCRNSILSCCEFIGLGTLYHFVMYDLGEYPAIIPGNGKVKGELYIVNRKILKELDYLEGVPFLFKREKVSISLLSSEYHQLEAYAYVYCNEIQNKPLIKHGDWIIYQNSPT</sequence>
<dbReference type="InterPro" id="IPR013024">
    <property type="entry name" value="GGCT-like"/>
</dbReference>
<dbReference type="CDD" id="cd06661">
    <property type="entry name" value="GGCT_like"/>
    <property type="match status" value="1"/>
</dbReference>
<reference evidence="4" key="1">
    <citation type="submission" date="2023-03" db="EMBL/GenBank/DDBJ databases">
        <authorList>
            <person name="Cremers G."/>
            <person name="Picone N."/>
        </authorList>
    </citation>
    <scope>NUCLEOTIDE SEQUENCE</scope>
    <source>
        <strain evidence="4">Sample_alias</strain>
    </source>
</reference>
<evidence type="ECO:0000256" key="2">
    <source>
        <dbReference type="RuleBase" id="RU367036"/>
    </source>
</evidence>
<dbReference type="PANTHER" id="PTHR12510:SF4">
    <property type="entry name" value="GAMMA-GLUTAMYLAMINECYCLOTRANSFERASE"/>
    <property type="match status" value="1"/>
</dbReference>
<evidence type="ECO:0000256" key="1">
    <source>
        <dbReference type="ARBA" id="ARBA00008861"/>
    </source>
</evidence>
<dbReference type="EMBL" id="OX458932">
    <property type="protein sequence ID" value="CAI9085675.1"/>
    <property type="molecule type" value="Genomic_DNA"/>
</dbReference>
<comment type="similarity">
    <text evidence="1 2">Belongs to the gamma-glutamylcyclotransferase family.</text>
</comment>
<accession>A0ABN8XJ88</accession>